<feature type="transmembrane region" description="Helical" evidence="2">
    <location>
        <begin position="320"/>
        <end position="343"/>
    </location>
</feature>
<protein>
    <recommendedName>
        <fullName evidence="5">Major facilitator superfamily (MFS) profile domain-containing protein</fullName>
    </recommendedName>
</protein>
<feature type="transmembrane region" description="Helical" evidence="2">
    <location>
        <begin position="279"/>
        <end position="300"/>
    </location>
</feature>
<dbReference type="InterPro" id="IPR011701">
    <property type="entry name" value="MFS"/>
</dbReference>
<dbReference type="AlphaFoldDB" id="A0A5A8CIX9"/>
<feature type="region of interest" description="Disordered" evidence="1">
    <location>
        <begin position="690"/>
        <end position="786"/>
    </location>
</feature>
<feature type="transmembrane region" description="Helical" evidence="2">
    <location>
        <begin position="418"/>
        <end position="437"/>
    </location>
</feature>
<dbReference type="Proteomes" id="UP000323011">
    <property type="component" value="Unassembled WGS sequence"/>
</dbReference>
<feature type="compositionally biased region" description="Low complexity" evidence="1">
    <location>
        <begin position="620"/>
        <end position="631"/>
    </location>
</feature>
<organism evidence="3 4">
    <name type="scientific">Cafeteria roenbergensis</name>
    <name type="common">Marine flagellate</name>
    <dbReference type="NCBI Taxonomy" id="33653"/>
    <lineage>
        <taxon>Eukaryota</taxon>
        <taxon>Sar</taxon>
        <taxon>Stramenopiles</taxon>
        <taxon>Bigyra</taxon>
        <taxon>Opalozoa</taxon>
        <taxon>Bicosoecida</taxon>
        <taxon>Cafeteriaceae</taxon>
        <taxon>Cafeteria</taxon>
    </lineage>
</organism>
<feature type="transmembrane region" description="Helical" evidence="2">
    <location>
        <begin position="221"/>
        <end position="242"/>
    </location>
</feature>
<evidence type="ECO:0008006" key="5">
    <source>
        <dbReference type="Google" id="ProtNLM"/>
    </source>
</evidence>
<feature type="compositionally biased region" description="Basic and acidic residues" evidence="1">
    <location>
        <begin position="704"/>
        <end position="721"/>
    </location>
</feature>
<feature type="region of interest" description="Disordered" evidence="1">
    <location>
        <begin position="609"/>
        <end position="678"/>
    </location>
</feature>
<keyword evidence="2" id="KW-0812">Transmembrane</keyword>
<feature type="transmembrane region" description="Helical" evidence="2">
    <location>
        <begin position="142"/>
        <end position="159"/>
    </location>
</feature>
<feature type="transmembrane region" description="Helical" evidence="2">
    <location>
        <begin position="379"/>
        <end position="397"/>
    </location>
</feature>
<gene>
    <name evidence="3" type="ORF">FNF29_03826</name>
</gene>
<proteinExistence type="predicted"/>
<dbReference type="InterPro" id="IPR036259">
    <property type="entry name" value="MFS_trans_sf"/>
</dbReference>
<dbReference type="GO" id="GO:0022857">
    <property type="term" value="F:transmembrane transporter activity"/>
    <property type="evidence" value="ECO:0007669"/>
    <property type="project" value="InterPro"/>
</dbReference>
<dbReference type="Gene3D" id="1.20.1250.20">
    <property type="entry name" value="MFS general substrate transporter like domains"/>
    <property type="match status" value="1"/>
</dbReference>
<evidence type="ECO:0000313" key="4">
    <source>
        <dbReference type="Proteomes" id="UP000323011"/>
    </source>
</evidence>
<dbReference type="EMBL" id="VLTN01000020">
    <property type="protein sequence ID" value="KAA0152599.1"/>
    <property type="molecule type" value="Genomic_DNA"/>
</dbReference>
<comment type="caution">
    <text evidence="3">The sequence shown here is derived from an EMBL/GenBank/DDBJ whole genome shotgun (WGS) entry which is preliminary data.</text>
</comment>
<keyword evidence="2" id="KW-1133">Transmembrane helix</keyword>
<feature type="region of interest" description="Disordered" evidence="1">
    <location>
        <begin position="1"/>
        <end position="27"/>
    </location>
</feature>
<dbReference type="SUPFAM" id="SSF103473">
    <property type="entry name" value="MFS general substrate transporter"/>
    <property type="match status" value="1"/>
</dbReference>
<feature type="transmembrane region" description="Helical" evidence="2">
    <location>
        <begin position="355"/>
        <end position="373"/>
    </location>
</feature>
<feature type="transmembrane region" description="Helical" evidence="2">
    <location>
        <begin position="443"/>
        <end position="464"/>
    </location>
</feature>
<dbReference type="CDD" id="cd06174">
    <property type="entry name" value="MFS"/>
    <property type="match status" value="1"/>
</dbReference>
<evidence type="ECO:0000256" key="1">
    <source>
        <dbReference type="SAM" id="MobiDB-lite"/>
    </source>
</evidence>
<feature type="transmembrane region" description="Helical" evidence="2">
    <location>
        <begin position="194"/>
        <end position="215"/>
    </location>
</feature>
<sequence>MGAPAADSDVPGGTATPAGQATKDSSKVADGKPDAACCPCACCSPTFFACRWAVPLTIINSSVLFIAVPWGFVSFGTQAMVKHDGLSYGQIGMLLPAFGIARMVGTIALGLWGNALHPKLLIVLALAAIAASMALVVFATDIVVLVLSFVLFGCGYAVFNLTPYDQIVRLVAPQTRDVKTTERAQMIWRQMYEVAGQMLGPAGGRFLMMVCVAVVDGPWGWRLPWLIALGATIVNLVLAIFAMRLDFGGAEAEAKERADAKEASMGYAQQVRVLYCRPLTLALLISCALASFSINGAGVWGPTLAAIRYSGNPDLTPALIQASMSVAAVASFPVGIGLGSAVLQALTGLVPTLRASAVFPALAMLGISLVLVAPDFAMFVASLGLFLAFSYFPYIIFSSFPTLLRYEPAAQQFVLSRFRVAFTLAGTVVAPAVLGLLVDAVPIDAIFGVLLVVYAVSAGLWFMAVGWTCCPGSPVEAIVLREAEARRIAAASARADGTAMGEELERRAAARAGRGGGTPLSPRAAENWSKLREHVHTDIRYAARSGQIRDLIDTCPCCGLCSCCKHHRRFTVAAVFATALAGDRFGHEGARRTLRSAALARLLEELAEAHDDHEGKDSDGASTSSGDASASPTNARGSGSGSPRADSPRAGRAPVLFPTPPLEDPPAEGTSTADDDDANADVIAEPGLEADAAAHHTQIPSPRPGEHDAAAHCQPEAHPRSEAVAAARVPGEAAASREDVPAPSEAALGSEHGPARQPDPVSVSASPPPSWDRTGARGMARPWRVVRDTPGHAAAIDARAV</sequence>
<feature type="compositionally biased region" description="Low complexity" evidence="1">
    <location>
        <begin position="722"/>
        <end position="734"/>
    </location>
</feature>
<dbReference type="Pfam" id="PF07690">
    <property type="entry name" value="MFS_1"/>
    <property type="match status" value="1"/>
</dbReference>
<feature type="transmembrane region" description="Helical" evidence="2">
    <location>
        <begin position="93"/>
        <end position="113"/>
    </location>
</feature>
<name>A0A5A8CIX9_CAFRO</name>
<accession>A0A5A8CIX9</accession>
<evidence type="ECO:0000313" key="3">
    <source>
        <dbReference type="EMBL" id="KAA0152599.1"/>
    </source>
</evidence>
<feature type="transmembrane region" description="Helical" evidence="2">
    <location>
        <begin position="120"/>
        <end position="136"/>
    </location>
</feature>
<feature type="compositionally biased region" description="Basic and acidic residues" evidence="1">
    <location>
        <begin position="609"/>
        <end position="619"/>
    </location>
</feature>
<keyword evidence="2" id="KW-0472">Membrane</keyword>
<evidence type="ECO:0000256" key="2">
    <source>
        <dbReference type="SAM" id="Phobius"/>
    </source>
</evidence>
<reference evidence="3 4" key="1">
    <citation type="submission" date="2019-07" db="EMBL/GenBank/DDBJ databases">
        <title>Genomes of Cafeteria roenbergensis.</title>
        <authorList>
            <person name="Fischer M.G."/>
            <person name="Hackl T."/>
            <person name="Roman M."/>
        </authorList>
    </citation>
    <scope>NUCLEOTIDE SEQUENCE [LARGE SCALE GENOMIC DNA]</scope>
    <source>
        <strain evidence="3 4">BVI</strain>
    </source>
</reference>
<feature type="transmembrane region" description="Helical" evidence="2">
    <location>
        <begin position="52"/>
        <end position="73"/>
    </location>
</feature>
<keyword evidence="4" id="KW-1185">Reference proteome</keyword>